<dbReference type="Pfam" id="PF00115">
    <property type="entry name" value="COX1"/>
    <property type="match status" value="1"/>
</dbReference>
<dbReference type="Gene3D" id="1.20.210.10">
    <property type="entry name" value="Cytochrome c oxidase-like, subunit I domain"/>
    <property type="match status" value="1"/>
</dbReference>
<dbReference type="SUPFAM" id="SSF81442">
    <property type="entry name" value="Cytochrome c oxidase subunit I-like"/>
    <property type="match status" value="1"/>
</dbReference>
<feature type="domain" description="Cytochrome oxidase subunit I profile" evidence="16">
    <location>
        <begin position="38"/>
        <end position="559"/>
    </location>
</feature>
<feature type="transmembrane region" description="Helical" evidence="15">
    <location>
        <begin position="148"/>
        <end position="167"/>
    </location>
</feature>
<evidence type="ECO:0000256" key="12">
    <source>
        <dbReference type="ARBA" id="ARBA00023008"/>
    </source>
</evidence>
<dbReference type="GO" id="GO:0046872">
    <property type="term" value="F:metal ion binding"/>
    <property type="evidence" value="ECO:0007669"/>
    <property type="project" value="UniProtKB-KW"/>
</dbReference>
<keyword evidence="6 14" id="KW-0679">Respiratory chain</keyword>
<dbReference type="InterPro" id="IPR023615">
    <property type="entry name" value="Cyt_c_Oxase_su1_BS"/>
</dbReference>
<organism evidence="17 18">
    <name type="scientific">Paracoccus aestuarii</name>
    <dbReference type="NCBI Taxonomy" id="453842"/>
    <lineage>
        <taxon>Bacteria</taxon>
        <taxon>Pseudomonadati</taxon>
        <taxon>Pseudomonadota</taxon>
        <taxon>Alphaproteobacteria</taxon>
        <taxon>Rhodobacterales</taxon>
        <taxon>Paracoccaceae</taxon>
        <taxon>Paracoccus</taxon>
    </lineage>
</organism>
<feature type="transmembrane region" description="Helical" evidence="15">
    <location>
        <begin position="676"/>
        <end position="706"/>
    </location>
</feature>
<evidence type="ECO:0000313" key="17">
    <source>
        <dbReference type="EMBL" id="RJL04873.1"/>
    </source>
</evidence>
<feature type="transmembrane region" description="Helical" evidence="15">
    <location>
        <begin position="785"/>
        <end position="806"/>
    </location>
</feature>
<evidence type="ECO:0000256" key="6">
    <source>
        <dbReference type="ARBA" id="ARBA00022660"/>
    </source>
</evidence>
<evidence type="ECO:0000256" key="3">
    <source>
        <dbReference type="ARBA" id="ARBA00022448"/>
    </source>
</evidence>
<dbReference type="GO" id="GO:0004129">
    <property type="term" value="F:cytochrome-c oxidase activity"/>
    <property type="evidence" value="ECO:0007669"/>
    <property type="project" value="InterPro"/>
</dbReference>
<evidence type="ECO:0000256" key="7">
    <source>
        <dbReference type="ARBA" id="ARBA00022692"/>
    </source>
</evidence>
<keyword evidence="18" id="KW-1185">Reference proteome</keyword>
<dbReference type="GO" id="GO:0005886">
    <property type="term" value="C:plasma membrane"/>
    <property type="evidence" value="ECO:0007669"/>
    <property type="project" value="UniProtKB-SubCell"/>
</dbReference>
<feature type="transmembrane region" description="Helical" evidence="15">
    <location>
        <begin position="104"/>
        <end position="128"/>
    </location>
</feature>
<reference evidence="17 18" key="1">
    <citation type="submission" date="2018-09" db="EMBL/GenBank/DDBJ databases">
        <title>Paracoccus onubensis nov. sp. a moderate halophilic bacterium isolated from Gruta de las Maravillas (Aracena, Spain).</title>
        <authorList>
            <person name="Jurado V."/>
            <person name="Gutierrez-Patricio S."/>
            <person name="Gonzalez-Pimentel J.L."/>
            <person name="Laiz L."/>
            <person name="Saiz-Jimenez C."/>
        </authorList>
    </citation>
    <scope>NUCLEOTIDE SEQUENCE [LARGE SCALE GENOMIC DNA]</scope>
    <source>
        <strain evidence="17 18">DSM 19484</strain>
    </source>
</reference>
<sequence length="852" mass="92322">MTDATHSGTASGVLPDGTAIDRADIATNPPQRALHLHRELDRVWADLPGWRGFFTSVNHGTIGLRFMATSFVFFAIGGVLAMLIRAQLATREGAFLDTDLYNQIFTMHGTIMMFLFAIPMLEGLGLWLLPKILGARDMAFPRLSALGYFCYLFGGSVIVLSLLFGVAPDDGWFMYTPLSDRTHSPGVNADVWLLGVTFVEISAMAAAVEITVTILRCRAAHMPLTRMPLMGWYLLGTSVMMLVGFPPLILGSILLEVQRAFDWPFFDVARGGDPLLWQHLFWLFGHPEVYIIFLPAAGALSTIIPVLSRTTILGYGAIVAAIIGLVFLSFGLWVHHMFTVGIPHMALAFFSAASALVAVPTAVQIFAWIGTMWDGKVQMRLPMLYVMGFFATFVMGGLTGVMLAMVPFNWQAHDTAFVTAHLHYVLIGGFVFPMLAAVTYWMPLICGRWRIRGLGEAAFWLILIGFHGTFFLMHLTGLLGMPRRIDVYPGNPEWEWLNLTSSVFGMIQSAGFALFAFDIIMQWLFGRRSWRNPWKAPTLDWAMPVPSPSYNFASLPGPRQPDADAILPLARGEGLLPGAPRGLRETLVVEPASGRPQHVAVLATNTALPVLTSAAIGSFFGAMLLGFYWLAPLGILATIIVAWRWGAIMGSTEDRAPAQVAPDLHLPLHFQVRNTLALTGAVALLVGDATLYASLLFGVGFLTVVAPGWPAPPSGLEMPVLVAGLAAVAAMAVGSVAARLAEANRARPSGHLWTLVGTGMAVLALVMLGVVAMGLDDPTRHARDALRGVVVGFAVAHGVIAGLLALRSHLDHRQGRVGANRYGAIPGWRLFQDFWLATSAISLAVVLAQEVL</sequence>
<dbReference type="PANTHER" id="PTHR10422">
    <property type="entry name" value="CYTOCHROME C OXIDASE SUBUNIT 1"/>
    <property type="match status" value="1"/>
</dbReference>
<keyword evidence="10 15" id="KW-1133">Transmembrane helix</keyword>
<keyword evidence="4" id="KW-1003">Cell membrane</keyword>
<dbReference type="InterPro" id="IPR036927">
    <property type="entry name" value="Cyt_c_oxase-like_su1_sf"/>
</dbReference>
<evidence type="ECO:0000256" key="14">
    <source>
        <dbReference type="RuleBase" id="RU000370"/>
    </source>
</evidence>
<evidence type="ECO:0000259" key="16">
    <source>
        <dbReference type="PROSITE" id="PS50855"/>
    </source>
</evidence>
<feature type="transmembrane region" description="Helical" evidence="15">
    <location>
        <begin position="383"/>
        <end position="410"/>
    </location>
</feature>
<evidence type="ECO:0000256" key="13">
    <source>
        <dbReference type="ARBA" id="ARBA00023136"/>
    </source>
</evidence>
<proteinExistence type="inferred from homology"/>
<dbReference type="EMBL" id="QZEV01000036">
    <property type="protein sequence ID" value="RJL04873.1"/>
    <property type="molecule type" value="Genomic_DNA"/>
</dbReference>
<feature type="transmembrane region" description="Helical" evidence="15">
    <location>
        <begin position="718"/>
        <end position="740"/>
    </location>
</feature>
<keyword evidence="13 15" id="KW-0472">Membrane</keyword>
<dbReference type="AlphaFoldDB" id="A0A418ZWK4"/>
<evidence type="ECO:0000256" key="1">
    <source>
        <dbReference type="ARBA" id="ARBA00004651"/>
    </source>
</evidence>
<keyword evidence="3 14" id="KW-0813">Transport</keyword>
<feature type="transmembrane region" description="Helical" evidence="15">
    <location>
        <begin position="752"/>
        <end position="773"/>
    </location>
</feature>
<keyword evidence="7 14" id="KW-0812">Transmembrane</keyword>
<comment type="subcellular location">
    <subcellularLocation>
        <location evidence="1">Cell membrane</location>
        <topology evidence="1">Multi-pass membrane protein</topology>
    </subcellularLocation>
</comment>
<evidence type="ECO:0000313" key="18">
    <source>
        <dbReference type="Proteomes" id="UP000285530"/>
    </source>
</evidence>
<feature type="transmembrane region" description="Helical" evidence="15">
    <location>
        <begin position="312"/>
        <end position="334"/>
    </location>
</feature>
<feature type="transmembrane region" description="Helical" evidence="15">
    <location>
        <begin position="457"/>
        <end position="481"/>
    </location>
</feature>
<evidence type="ECO:0000256" key="9">
    <source>
        <dbReference type="ARBA" id="ARBA00022982"/>
    </source>
</evidence>
<evidence type="ECO:0000256" key="15">
    <source>
        <dbReference type="SAM" id="Phobius"/>
    </source>
</evidence>
<feature type="transmembrane region" description="Helical" evidence="15">
    <location>
        <begin position="422"/>
        <end position="445"/>
    </location>
</feature>
<dbReference type="GO" id="GO:0022904">
    <property type="term" value="P:respiratory electron transport chain"/>
    <property type="evidence" value="ECO:0007669"/>
    <property type="project" value="TreeGrafter"/>
</dbReference>
<dbReference type="Proteomes" id="UP000285530">
    <property type="component" value="Unassembled WGS sequence"/>
</dbReference>
<keyword evidence="5 14" id="KW-0349">Heme</keyword>
<feature type="transmembrane region" description="Helical" evidence="15">
    <location>
        <begin position="626"/>
        <end position="645"/>
    </location>
</feature>
<dbReference type="PRINTS" id="PR01165">
    <property type="entry name" value="CYCOXIDASEI"/>
</dbReference>
<keyword evidence="12" id="KW-0186">Copper</keyword>
<keyword evidence="8" id="KW-0479">Metal-binding</keyword>
<dbReference type="PANTHER" id="PTHR10422:SF35">
    <property type="entry name" value="CYTOCHROME BO(3) UBIQUINOL OXIDASE SUBUNIT 1"/>
    <property type="match status" value="1"/>
</dbReference>
<comment type="caution">
    <text evidence="17">The sequence shown here is derived from an EMBL/GenBank/DDBJ whole genome shotgun (WGS) entry which is preliminary data.</text>
</comment>
<feature type="transmembrane region" description="Helical" evidence="15">
    <location>
        <begin position="599"/>
        <end position="620"/>
    </location>
</feature>
<evidence type="ECO:0000256" key="11">
    <source>
        <dbReference type="ARBA" id="ARBA00023004"/>
    </source>
</evidence>
<gene>
    <name evidence="17" type="ORF">D3P06_08835</name>
</gene>
<evidence type="ECO:0000256" key="8">
    <source>
        <dbReference type="ARBA" id="ARBA00022723"/>
    </source>
</evidence>
<dbReference type="InterPro" id="IPR000883">
    <property type="entry name" value="Cyt_C_Oxase_1"/>
</dbReference>
<evidence type="ECO:0000256" key="2">
    <source>
        <dbReference type="ARBA" id="ARBA00009578"/>
    </source>
</evidence>
<evidence type="ECO:0000256" key="5">
    <source>
        <dbReference type="ARBA" id="ARBA00022617"/>
    </source>
</evidence>
<feature type="transmembrane region" description="Helical" evidence="15">
    <location>
        <begin position="62"/>
        <end position="84"/>
    </location>
</feature>
<keyword evidence="9 14" id="KW-0249">Electron transport</keyword>
<comment type="similarity">
    <text evidence="2 14">Belongs to the heme-copper respiratory oxidase family.</text>
</comment>
<dbReference type="RefSeq" id="WP_119886224.1">
    <property type="nucleotide sequence ID" value="NZ_CP067169.1"/>
</dbReference>
<protein>
    <submittedName>
        <fullName evidence="17">Cytochrome c oxidase subunit I</fullName>
    </submittedName>
</protein>
<feature type="transmembrane region" description="Helical" evidence="15">
    <location>
        <begin position="346"/>
        <end position="371"/>
    </location>
</feature>
<dbReference type="GO" id="GO:0009060">
    <property type="term" value="P:aerobic respiration"/>
    <property type="evidence" value="ECO:0007669"/>
    <property type="project" value="InterPro"/>
</dbReference>
<feature type="transmembrane region" description="Helical" evidence="15">
    <location>
        <begin position="275"/>
        <end position="300"/>
    </location>
</feature>
<feature type="transmembrane region" description="Helical" evidence="15">
    <location>
        <begin position="191"/>
        <end position="212"/>
    </location>
</feature>
<dbReference type="OrthoDB" id="9803294at2"/>
<dbReference type="GO" id="GO:0015990">
    <property type="term" value="P:electron transport coupled proton transport"/>
    <property type="evidence" value="ECO:0007669"/>
    <property type="project" value="TreeGrafter"/>
</dbReference>
<feature type="transmembrane region" description="Helical" evidence="15">
    <location>
        <begin position="232"/>
        <end position="255"/>
    </location>
</feature>
<dbReference type="PROSITE" id="PS00077">
    <property type="entry name" value="COX1_CUB"/>
    <property type="match status" value="1"/>
</dbReference>
<keyword evidence="11" id="KW-0408">Iron</keyword>
<accession>A0A418ZWK4</accession>
<feature type="transmembrane region" description="Helical" evidence="15">
    <location>
        <begin position="501"/>
        <end position="525"/>
    </location>
</feature>
<name>A0A418ZWK4_9RHOB</name>
<dbReference type="InterPro" id="IPR023616">
    <property type="entry name" value="Cyt_c_oxase-like_su1_dom"/>
</dbReference>
<dbReference type="PROSITE" id="PS50855">
    <property type="entry name" value="COX1"/>
    <property type="match status" value="1"/>
</dbReference>
<evidence type="ECO:0000256" key="4">
    <source>
        <dbReference type="ARBA" id="ARBA00022475"/>
    </source>
</evidence>
<dbReference type="GO" id="GO:0020037">
    <property type="term" value="F:heme binding"/>
    <property type="evidence" value="ECO:0007669"/>
    <property type="project" value="InterPro"/>
</dbReference>
<evidence type="ECO:0000256" key="10">
    <source>
        <dbReference type="ARBA" id="ARBA00022989"/>
    </source>
</evidence>